<protein>
    <submittedName>
        <fullName evidence="4">Precorrin-6A/cobalt-precorrin-6A reductase</fullName>
        <ecNumber evidence="4">1.3.1.106</ecNumber>
    </submittedName>
</protein>
<organism evidence="4 5">
    <name type="scientific">Pseudosulfitobacter koreensis</name>
    <dbReference type="NCBI Taxonomy" id="2968472"/>
    <lineage>
        <taxon>Bacteria</taxon>
        <taxon>Pseudomonadati</taxon>
        <taxon>Pseudomonadota</taxon>
        <taxon>Alphaproteobacteria</taxon>
        <taxon>Rhodobacterales</taxon>
        <taxon>Roseobacteraceae</taxon>
        <taxon>Pseudosulfitobacter</taxon>
    </lineage>
</organism>
<evidence type="ECO:0000256" key="3">
    <source>
        <dbReference type="ARBA" id="ARBA00023002"/>
    </source>
</evidence>
<proteinExistence type="predicted"/>
<dbReference type="PANTHER" id="PTHR36925">
    <property type="entry name" value="COBALT-PRECORRIN-6A REDUCTASE"/>
    <property type="match status" value="1"/>
</dbReference>
<dbReference type="EMBL" id="JANKJG010000015">
    <property type="protein sequence ID" value="MCR8828061.1"/>
    <property type="molecule type" value="Genomic_DNA"/>
</dbReference>
<keyword evidence="5" id="KW-1185">Reference proteome</keyword>
<keyword evidence="2" id="KW-0169">Cobalamin biosynthesis</keyword>
<dbReference type="GO" id="GO:0016491">
    <property type="term" value="F:oxidoreductase activity"/>
    <property type="evidence" value="ECO:0007669"/>
    <property type="project" value="UniProtKB-KW"/>
</dbReference>
<evidence type="ECO:0000256" key="2">
    <source>
        <dbReference type="ARBA" id="ARBA00022573"/>
    </source>
</evidence>
<dbReference type="RefSeq" id="WP_258295832.1">
    <property type="nucleotide sequence ID" value="NZ_JANKJG010000015.1"/>
</dbReference>
<dbReference type="PROSITE" id="PS51014">
    <property type="entry name" value="COBK_CBIJ"/>
    <property type="match status" value="1"/>
</dbReference>
<dbReference type="PANTHER" id="PTHR36925:SF1">
    <property type="entry name" value="COBALT-PRECORRIN-6A REDUCTASE"/>
    <property type="match status" value="1"/>
</dbReference>
<accession>A0ABT1Z4J6</accession>
<sequence>MDRPAHDVNILLLGGAGETAQVLSLLRARGVSVRVVSNGASHQGVASDLADVTLDRAGIAAALHSGRFTHLLDVSHGFAGQISIDAAAACADAGLPYAMLRRPAWRAQLGDDWTDVPDINAAACAIAPYSSVFTNVGRALLPALCGYQGQLYVRQTTRHDAPPPADNMRFVFGTPPFLHEGEVALLRDLGAEAVLYRNTGGAASETKVTAARALGLAMVMLARPAAPKGMHLPDIAAVSSWLDTL</sequence>
<evidence type="ECO:0000313" key="4">
    <source>
        <dbReference type="EMBL" id="MCR8828061.1"/>
    </source>
</evidence>
<dbReference type="Proteomes" id="UP001165396">
    <property type="component" value="Unassembled WGS sequence"/>
</dbReference>
<dbReference type="InterPro" id="IPR003723">
    <property type="entry name" value="Precorrin-6x_reduct"/>
</dbReference>
<dbReference type="Pfam" id="PF02571">
    <property type="entry name" value="CbiJ"/>
    <property type="match status" value="1"/>
</dbReference>
<dbReference type="EC" id="1.3.1.106" evidence="4"/>
<evidence type="ECO:0000256" key="1">
    <source>
        <dbReference type="ARBA" id="ARBA00004953"/>
    </source>
</evidence>
<comment type="pathway">
    <text evidence="1">Cofactor biosynthesis; adenosylcobalamin biosynthesis.</text>
</comment>
<name>A0ABT1Z4J6_9RHOB</name>
<evidence type="ECO:0000313" key="5">
    <source>
        <dbReference type="Proteomes" id="UP001165396"/>
    </source>
</evidence>
<gene>
    <name evidence="4" type="ORF">NTA49_16090</name>
</gene>
<keyword evidence="3 4" id="KW-0560">Oxidoreductase</keyword>
<reference evidence="4" key="1">
    <citation type="submission" date="2022-07" db="EMBL/GenBank/DDBJ databases">
        <title>Pseudosulfitobacter sp. strain AP-MA-4, whole genome sequence.</title>
        <authorList>
            <person name="Jiang Y."/>
        </authorList>
    </citation>
    <scope>NUCLEOTIDE SEQUENCE</scope>
    <source>
        <strain evidence="4">AP-MA-4</strain>
    </source>
</reference>
<comment type="caution">
    <text evidence="4">The sequence shown here is derived from an EMBL/GenBank/DDBJ whole genome shotgun (WGS) entry which is preliminary data.</text>
</comment>